<feature type="domain" description="LytR/CpsA/Psr regulator C-terminal" evidence="1">
    <location>
        <begin position="2"/>
        <end position="85"/>
    </location>
</feature>
<accession>A0A7Z0WLK4</accession>
<proteinExistence type="predicted"/>
<keyword evidence="3" id="KW-1185">Reference proteome</keyword>
<comment type="caution">
    <text evidence="2">The sequence shown here is derived from an EMBL/GenBank/DDBJ whole genome shotgun (WGS) entry which is preliminary data.</text>
</comment>
<organism evidence="2 3">
    <name type="scientific">Actinophytocola xinjiangensis</name>
    <dbReference type="NCBI Taxonomy" id="485602"/>
    <lineage>
        <taxon>Bacteria</taxon>
        <taxon>Bacillati</taxon>
        <taxon>Actinomycetota</taxon>
        <taxon>Actinomycetes</taxon>
        <taxon>Pseudonocardiales</taxon>
        <taxon>Pseudonocardiaceae</taxon>
    </lineage>
</organism>
<evidence type="ECO:0000259" key="1">
    <source>
        <dbReference type="Pfam" id="PF13399"/>
    </source>
</evidence>
<reference evidence="2 3" key="1">
    <citation type="submission" date="2016-12" db="EMBL/GenBank/DDBJ databases">
        <title>The draft genome sequence of Actinophytocola xinjiangensis.</title>
        <authorList>
            <person name="Wang W."/>
            <person name="Yuan L."/>
        </authorList>
    </citation>
    <scope>NUCLEOTIDE SEQUENCE [LARGE SCALE GENOMIC DNA]</scope>
    <source>
        <strain evidence="2 3">CGMCC 4.4663</strain>
    </source>
</reference>
<dbReference type="InterPro" id="IPR027381">
    <property type="entry name" value="LytR/CpsA/Psr_C"/>
</dbReference>
<evidence type="ECO:0000313" key="2">
    <source>
        <dbReference type="EMBL" id="OLF09530.1"/>
    </source>
</evidence>
<evidence type="ECO:0000313" key="3">
    <source>
        <dbReference type="Proteomes" id="UP000185696"/>
    </source>
</evidence>
<dbReference type="Gene3D" id="3.30.70.2390">
    <property type="match status" value="1"/>
</dbReference>
<sequence length="115" mass="11718">MKVQVLNGGNDQDGIAGDTADELSEFGYQIVWVDASPERVDRTVIKYSKVKLAQAQALAASVPDAQLVEDPAAGGALQLIIGPGFDGNVVAPGAEAPAPDLPDVSTVNAGDVSCV</sequence>
<protein>
    <recommendedName>
        <fullName evidence="1">LytR/CpsA/Psr regulator C-terminal domain-containing protein</fullName>
    </recommendedName>
</protein>
<name>A0A7Z0WLK4_9PSEU</name>
<dbReference type="AlphaFoldDB" id="A0A7Z0WLK4"/>
<dbReference type="EMBL" id="MSIF01000009">
    <property type="protein sequence ID" value="OLF09530.1"/>
    <property type="molecule type" value="Genomic_DNA"/>
</dbReference>
<gene>
    <name evidence="2" type="ORF">BLA60_20495</name>
</gene>
<dbReference type="Proteomes" id="UP000185696">
    <property type="component" value="Unassembled WGS sequence"/>
</dbReference>
<dbReference type="Pfam" id="PF13399">
    <property type="entry name" value="LytR_C"/>
    <property type="match status" value="1"/>
</dbReference>